<reference evidence="1" key="1">
    <citation type="submission" date="2014-11" db="EMBL/GenBank/DDBJ databases">
        <authorList>
            <person name="Amaro Gonzalez C."/>
        </authorList>
    </citation>
    <scope>NUCLEOTIDE SEQUENCE</scope>
</reference>
<accession>A0A0E9WZ14</accession>
<reference evidence="1" key="2">
    <citation type="journal article" date="2015" name="Fish Shellfish Immunol.">
        <title>Early steps in the European eel (Anguilla anguilla)-Vibrio vulnificus interaction in the gills: Role of the RtxA13 toxin.</title>
        <authorList>
            <person name="Callol A."/>
            <person name="Pajuelo D."/>
            <person name="Ebbesson L."/>
            <person name="Teles M."/>
            <person name="MacKenzie S."/>
            <person name="Amaro C."/>
        </authorList>
    </citation>
    <scope>NUCLEOTIDE SEQUENCE</scope>
</reference>
<dbReference type="AlphaFoldDB" id="A0A0E9WZ14"/>
<sequence length="60" mass="6889">MAPRQTFCRSLPCHRCCRGDTHIMHLLQVRQNTLWHSLIFSAVFGICNDKNKTFPATASQ</sequence>
<proteinExistence type="predicted"/>
<protein>
    <submittedName>
        <fullName evidence="1">Uncharacterized protein</fullName>
    </submittedName>
</protein>
<dbReference type="EMBL" id="GBXM01013141">
    <property type="protein sequence ID" value="JAH95436.1"/>
    <property type="molecule type" value="Transcribed_RNA"/>
</dbReference>
<evidence type="ECO:0000313" key="1">
    <source>
        <dbReference type="EMBL" id="JAH95436.1"/>
    </source>
</evidence>
<organism evidence="1">
    <name type="scientific">Anguilla anguilla</name>
    <name type="common">European freshwater eel</name>
    <name type="synonym">Muraena anguilla</name>
    <dbReference type="NCBI Taxonomy" id="7936"/>
    <lineage>
        <taxon>Eukaryota</taxon>
        <taxon>Metazoa</taxon>
        <taxon>Chordata</taxon>
        <taxon>Craniata</taxon>
        <taxon>Vertebrata</taxon>
        <taxon>Euteleostomi</taxon>
        <taxon>Actinopterygii</taxon>
        <taxon>Neopterygii</taxon>
        <taxon>Teleostei</taxon>
        <taxon>Anguilliformes</taxon>
        <taxon>Anguillidae</taxon>
        <taxon>Anguilla</taxon>
    </lineage>
</organism>
<name>A0A0E9WZ14_ANGAN</name>